<dbReference type="Proteomes" id="UP000582659">
    <property type="component" value="Unassembled WGS sequence"/>
</dbReference>
<dbReference type="InterPro" id="IPR014729">
    <property type="entry name" value="Rossmann-like_a/b/a_fold"/>
</dbReference>
<comment type="catalytic activity">
    <reaction evidence="7">
        <text>nicotinate beta-D-ribonucleotide + ATP + H(+) = deamido-NAD(+) + diphosphate</text>
        <dbReference type="Rhea" id="RHEA:22860"/>
        <dbReference type="ChEBI" id="CHEBI:15378"/>
        <dbReference type="ChEBI" id="CHEBI:30616"/>
        <dbReference type="ChEBI" id="CHEBI:33019"/>
        <dbReference type="ChEBI" id="CHEBI:57502"/>
        <dbReference type="ChEBI" id="CHEBI:58437"/>
        <dbReference type="EC" id="2.7.7.18"/>
    </reaction>
</comment>
<evidence type="ECO:0000256" key="1">
    <source>
        <dbReference type="ARBA" id="ARBA00022642"/>
    </source>
</evidence>
<feature type="region of interest" description="Disordered" evidence="8">
    <location>
        <begin position="300"/>
        <end position="350"/>
    </location>
</feature>
<evidence type="ECO:0000256" key="2">
    <source>
        <dbReference type="ARBA" id="ARBA00022679"/>
    </source>
</evidence>
<dbReference type="GO" id="GO:0005524">
    <property type="term" value="F:ATP binding"/>
    <property type="evidence" value="ECO:0007669"/>
    <property type="project" value="UniProtKB-KW"/>
</dbReference>
<comment type="pathway">
    <text evidence="7">Cofactor biosynthesis; NAD(+) biosynthesis; NAD(+) from nicotinamide D-ribonucleotide: step 1/1.</text>
</comment>
<evidence type="ECO:0000256" key="6">
    <source>
        <dbReference type="ARBA" id="ARBA00023027"/>
    </source>
</evidence>
<dbReference type="GO" id="GO:0004515">
    <property type="term" value="F:nicotinate-nucleotide adenylyltransferase activity"/>
    <property type="evidence" value="ECO:0007669"/>
    <property type="project" value="UniProtKB-EC"/>
</dbReference>
<keyword evidence="5 7" id="KW-0067">ATP-binding</keyword>
<dbReference type="SMR" id="A0A1I7SU40"/>
<keyword evidence="3 7" id="KW-0548">Nucleotidyltransferase</keyword>
<dbReference type="PANTHER" id="PTHR12039">
    <property type="entry name" value="NICOTINAMIDE MONONUCLEOTIDE ADENYLYLTRANSFERASE"/>
    <property type="match status" value="1"/>
</dbReference>
<keyword evidence="1 7" id="KW-0662">Pyridine nucleotide biosynthesis</keyword>
<keyword evidence="6 7" id="KW-0520">NAD</keyword>
<dbReference type="GO" id="GO:0009435">
    <property type="term" value="P:NAD+ biosynthetic process"/>
    <property type="evidence" value="ECO:0007669"/>
    <property type="project" value="UniProtKB-UniPathway"/>
</dbReference>
<dbReference type="EC" id="2.7.7.18" evidence="7"/>
<dbReference type="EMBL" id="CAJFDI010000003">
    <property type="protein sequence ID" value="CAD5221014.1"/>
    <property type="molecule type" value="Genomic_DNA"/>
</dbReference>
<dbReference type="UniPathway" id="UPA00253">
    <property type="reaction ID" value="UER00600"/>
</dbReference>
<reference evidence="11" key="2">
    <citation type="submission" date="2020-08" db="EMBL/GenBank/DDBJ databases">
        <authorList>
            <person name="Kikuchi T."/>
        </authorList>
    </citation>
    <scope>NUCLEOTIDE SEQUENCE</scope>
    <source>
        <strain evidence="10">Ka4C1</strain>
    </source>
</reference>
<evidence type="ECO:0000313" key="14">
    <source>
        <dbReference type="WBParaSite" id="BXY_1656100.1"/>
    </source>
</evidence>
<dbReference type="PANTHER" id="PTHR12039:SF0">
    <property type="entry name" value="NICOTINAMIDE-NUCLEOTIDE ADENYLYLTRANSFERASE"/>
    <property type="match status" value="1"/>
</dbReference>
<organism evidence="12 14">
    <name type="scientific">Bursaphelenchus xylophilus</name>
    <name type="common">Pinewood nematode worm</name>
    <name type="synonym">Aphelenchoides xylophilus</name>
    <dbReference type="NCBI Taxonomy" id="6326"/>
    <lineage>
        <taxon>Eukaryota</taxon>
        <taxon>Metazoa</taxon>
        <taxon>Ecdysozoa</taxon>
        <taxon>Nematoda</taxon>
        <taxon>Chromadorea</taxon>
        <taxon>Rhabditida</taxon>
        <taxon>Tylenchina</taxon>
        <taxon>Tylenchomorpha</taxon>
        <taxon>Aphelenchoidea</taxon>
        <taxon>Aphelenchoididae</taxon>
        <taxon>Bursaphelenchus</taxon>
    </lineage>
</organism>
<evidence type="ECO:0000256" key="5">
    <source>
        <dbReference type="ARBA" id="ARBA00022840"/>
    </source>
</evidence>
<evidence type="ECO:0000313" key="13">
    <source>
        <dbReference type="Proteomes" id="UP000659654"/>
    </source>
</evidence>
<evidence type="ECO:0000256" key="8">
    <source>
        <dbReference type="SAM" id="MobiDB-lite"/>
    </source>
</evidence>
<dbReference type="Gene3D" id="3.40.50.620">
    <property type="entry name" value="HUPs"/>
    <property type="match status" value="1"/>
</dbReference>
<feature type="domain" description="Cytidyltransferase-like" evidence="9">
    <location>
        <begin position="44"/>
        <end position="232"/>
    </location>
</feature>
<dbReference type="EC" id="2.7.7.1" evidence="7"/>
<dbReference type="OrthoDB" id="422187at2759"/>
<dbReference type="InterPro" id="IPR051182">
    <property type="entry name" value="Euk_NMN_adenylyltrnsfrase"/>
</dbReference>
<keyword evidence="2 7" id="KW-0808">Transferase</keyword>
<protein>
    <recommendedName>
        <fullName evidence="7">Nicotinamide-nucleotide adenylyltransferase</fullName>
        <ecNumber evidence="7">2.7.7.1</ecNumber>
        <ecNumber evidence="7">2.7.7.18</ecNumber>
    </recommendedName>
</protein>
<evidence type="ECO:0000313" key="12">
    <source>
        <dbReference type="Proteomes" id="UP000095284"/>
    </source>
</evidence>
<evidence type="ECO:0000259" key="9">
    <source>
        <dbReference type="Pfam" id="PF01467"/>
    </source>
</evidence>
<sequence length="367" mass="42105">MFILSLEDLKLNLATFLAMISGQSRHRRPLLAGAKPKKLVLVNPGAYNPVSFVHLRMFERAKDYLEKTLGHTVIEGIFSPFSDKNIKPDLITSRHRLKMLQLATQNSHWIRVDDWQTRQFDEPSTLEVLDHFQTYYNKLHGPSEVHVMLLCGADIVESFASNLPYYDQTSKISDEDLELILSKFGVVSICRPLTNPLRAIYSVDVLRRFEKNIYIIDDETSPSTLSSTRLRTALRRNESIRYCTPDAIIEYIREHGLYKSLGESLMEEKERPESLTLDELYDLSTRWADYFTTELEKQYMTESTQSLPMPTTRDISPPKSPKSKSVSFAMEQQRTSSALSEPNLTGKGGMTLKFRQYNLSSTPETTV</sequence>
<reference evidence="14" key="1">
    <citation type="submission" date="2016-11" db="UniProtKB">
        <authorList>
            <consortium name="WormBaseParasite"/>
        </authorList>
    </citation>
    <scope>IDENTIFICATION</scope>
</reference>
<evidence type="ECO:0000313" key="10">
    <source>
        <dbReference type="EMBL" id="CAD5221014.1"/>
    </source>
</evidence>
<dbReference type="NCBIfam" id="TIGR00482">
    <property type="entry name" value="nicotinate (nicotinamide) nucleotide adenylyltransferase"/>
    <property type="match status" value="1"/>
</dbReference>
<proteinExistence type="inferred from homology"/>
<accession>A0A1I7SU40</accession>
<dbReference type="GO" id="GO:0000309">
    <property type="term" value="F:nicotinamide-nucleotide adenylyltransferase activity"/>
    <property type="evidence" value="ECO:0007669"/>
    <property type="project" value="UniProtKB-EC"/>
</dbReference>
<name>A0A1I7SU40_BURXY</name>
<feature type="compositionally biased region" description="Polar residues" evidence="8">
    <location>
        <begin position="330"/>
        <end position="343"/>
    </location>
</feature>
<evidence type="ECO:0000256" key="3">
    <source>
        <dbReference type="ARBA" id="ARBA00022695"/>
    </source>
</evidence>
<dbReference type="Proteomes" id="UP000095284">
    <property type="component" value="Unplaced"/>
</dbReference>
<dbReference type="Proteomes" id="UP000659654">
    <property type="component" value="Unassembled WGS sequence"/>
</dbReference>
<dbReference type="AlphaFoldDB" id="A0A1I7SU40"/>
<dbReference type="SUPFAM" id="SSF52374">
    <property type="entry name" value="Nucleotidylyl transferase"/>
    <property type="match status" value="1"/>
</dbReference>
<keyword evidence="13" id="KW-1185">Reference proteome</keyword>
<evidence type="ECO:0000256" key="4">
    <source>
        <dbReference type="ARBA" id="ARBA00022741"/>
    </source>
</evidence>
<keyword evidence="4 7" id="KW-0547">Nucleotide-binding</keyword>
<comment type="catalytic activity">
    <reaction evidence="7">
        <text>beta-nicotinamide D-ribonucleotide + ATP + H(+) = diphosphate + NAD(+)</text>
        <dbReference type="Rhea" id="RHEA:21360"/>
        <dbReference type="ChEBI" id="CHEBI:14649"/>
        <dbReference type="ChEBI" id="CHEBI:15378"/>
        <dbReference type="ChEBI" id="CHEBI:30616"/>
        <dbReference type="ChEBI" id="CHEBI:33019"/>
        <dbReference type="ChEBI" id="CHEBI:57540"/>
        <dbReference type="EC" id="2.7.7.1"/>
    </reaction>
</comment>
<dbReference type="WBParaSite" id="BXY_1656100.1">
    <property type="protein sequence ID" value="BXY_1656100.1"/>
    <property type="gene ID" value="BXY_1656100"/>
</dbReference>
<dbReference type="InterPro" id="IPR005248">
    <property type="entry name" value="NadD/NMNAT"/>
</dbReference>
<gene>
    <name evidence="10" type="ORF">BXYJ_LOCUS6466</name>
</gene>
<feature type="compositionally biased region" description="Polar residues" evidence="8">
    <location>
        <begin position="300"/>
        <end position="309"/>
    </location>
</feature>
<dbReference type="EMBL" id="CAJFCV020000003">
    <property type="protein sequence ID" value="CAG9107597.1"/>
    <property type="molecule type" value="Genomic_DNA"/>
</dbReference>
<dbReference type="Pfam" id="PF01467">
    <property type="entry name" value="CTP_transf_like"/>
    <property type="match status" value="1"/>
</dbReference>
<dbReference type="InterPro" id="IPR004821">
    <property type="entry name" value="Cyt_trans-like"/>
</dbReference>
<evidence type="ECO:0000256" key="7">
    <source>
        <dbReference type="RuleBase" id="RU362021"/>
    </source>
</evidence>
<dbReference type="eggNOG" id="KOG3199">
    <property type="taxonomic scope" value="Eukaryota"/>
</dbReference>
<evidence type="ECO:0000313" key="11">
    <source>
        <dbReference type="EMBL" id="CAG9107597.1"/>
    </source>
</evidence>
<comment type="similarity">
    <text evidence="7">Belongs to the eukaryotic NMN adenylyltransferase family.</text>
</comment>